<proteinExistence type="predicted"/>
<protein>
    <recommendedName>
        <fullName evidence="4">Transmembrane protein</fullName>
    </recommendedName>
</protein>
<feature type="transmembrane region" description="Helical" evidence="1">
    <location>
        <begin position="66"/>
        <end position="90"/>
    </location>
</feature>
<keyword evidence="1" id="KW-0472">Membrane</keyword>
<dbReference type="EMBL" id="CAKMRJ010004617">
    <property type="protein sequence ID" value="CAH1439255.1"/>
    <property type="molecule type" value="Genomic_DNA"/>
</dbReference>
<gene>
    <name evidence="2" type="ORF">LVIROSA_LOCUS25464</name>
</gene>
<dbReference type="AlphaFoldDB" id="A0AAU9NMZ2"/>
<keyword evidence="1" id="KW-0812">Transmembrane</keyword>
<keyword evidence="1" id="KW-1133">Transmembrane helix</keyword>
<evidence type="ECO:0000313" key="3">
    <source>
        <dbReference type="Proteomes" id="UP001157418"/>
    </source>
</evidence>
<dbReference type="Proteomes" id="UP001157418">
    <property type="component" value="Unassembled WGS sequence"/>
</dbReference>
<organism evidence="2 3">
    <name type="scientific">Lactuca virosa</name>
    <dbReference type="NCBI Taxonomy" id="75947"/>
    <lineage>
        <taxon>Eukaryota</taxon>
        <taxon>Viridiplantae</taxon>
        <taxon>Streptophyta</taxon>
        <taxon>Embryophyta</taxon>
        <taxon>Tracheophyta</taxon>
        <taxon>Spermatophyta</taxon>
        <taxon>Magnoliopsida</taxon>
        <taxon>eudicotyledons</taxon>
        <taxon>Gunneridae</taxon>
        <taxon>Pentapetalae</taxon>
        <taxon>asterids</taxon>
        <taxon>campanulids</taxon>
        <taxon>Asterales</taxon>
        <taxon>Asteraceae</taxon>
        <taxon>Cichorioideae</taxon>
        <taxon>Cichorieae</taxon>
        <taxon>Lactucinae</taxon>
        <taxon>Lactuca</taxon>
    </lineage>
</organism>
<evidence type="ECO:0000256" key="1">
    <source>
        <dbReference type="SAM" id="Phobius"/>
    </source>
</evidence>
<accession>A0AAU9NMZ2</accession>
<sequence>MFEKKRTAVYSSLTPPAYPRSSLPLSSSLLSSLFISPLSLSRTILKTRFSSIAPLVVAILTKSAPLLLVLLTFTLVVSAVIFSSFSISYLNAEASTRFSKLIDTNHSILGC</sequence>
<evidence type="ECO:0000313" key="2">
    <source>
        <dbReference type="EMBL" id="CAH1439255.1"/>
    </source>
</evidence>
<evidence type="ECO:0008006" key="4">
    <source>
        <dbReference type="Google" id="ProtNLM"/>
    </source>
</evidence>
<reference evidence="2 3" key="1">
    <citation type="submission" date="2022-01" db="EMBL/GenBank/DDBJ databases">
        <authorList>
            <person name="Xiong W."/>
            <person name="Schranz E."/>
        </authorList>
    </citation>
    <scope>NUCLEOTIDE SEQUENCE [LARGE SCALE GENOMIC DNA]</scope>
</reference>
<keyword evidence="3" id="KW-1185">Reference proteome</keyword>
<comment type="caution">
    <text evidence="2">The sequence shown here is derived from an EMBL/GenBank/DDBJ whole genome shotgun (WGS) entry which is preliminary data.</text>
</comment>
<name>A0AAU9NMZ2_9ASTR</name>